<proteinExistence type="predicted"/>
<dbReference type="AlphaFoldDB" id="A0A183J030"/>
<dbReference type="Pfam" id="PF25571">
    <property type="entry name" value="TPR_CCP1_N"/>
    <property type="match status" value="1"/>
</dbReference>
<name>A0A183J030_9BILA</name>
<dbReference type="InterPro" id="IPR011989">
    <property type="entry name" value="ARM-like"/>
</dbReference>
<evidence type="ECO:0000313" key="2">
    <source>
        <dbReference type="Proteomes" id="UP000270296"/>
    </source>
</evidence>
<evidence type="ECO:0000313" key="1">
    <source>
        <dbReference type="EMBL" id="VDP22017.1"/>
    </source>
</evidence>
<dbReference type="OrthoDB" id="10253041at2759"/>
<evidence type="ECO:0000313" key="3">
    <source>
        <dbReference type="WBParaSite" id="SBAD_0000955901-mRNA-1"/>
    </source>
</evidence>
<dbReference type="InterPro" id="IPR016024">
    <property type="entry name" value="ARM-type_fold"/>
</dbReference>
<dbReference type="EMBL" id="UZAM01012471">
    <property type="protein sequence ID" value="VDP22017.1"/>
    <property type="molecule type" value="Genomic_DNA"/>
</dbReference>
<accession>A0A183J030</accession>
<dbReference type="Gene3D" id="1.25.10.10">
    <property type="entry name" value="Leucine-rich Repeat Variant"/>
    <property type="match status" value="1"/>
</dbReference>
<organism evidence="3">
    <name type="scientific">Soboliphyme baturini</name>
    <dbReference type="NCBI Taxonomy" id="241478"/>
    <lineage>
        <taxon>Eukaryota</taxon>
        <taxon>Metazoa</taxon>
        <taxon>Ecdysozoa</taxon>
        <taxon>Nematoda</taxon>
        <taxon>Enoplea</taxon>
        <taxon>Dorylaimia</taxon>
        <taxon>Dioctophymatida</taxon>
        <taxon>Dioctophymatoidea</taxon>
        <taxon>Soboliphymatidae</taxon>
        <taxon>Soboliphyme</taxon>
    </lineage>
</organism>
<reference evidence="1 2" key="2">
    <citation type="submission" date="2018-11" db="EMBL/GenBank/DDBJ databases">
        <authorList>
            <consortium name="Pathogen Informatics"/>
        </authorList>
    </citation>
    <scope>NUCLEOTIDE SEQUENCE [LARGE SCALE GENOMIC DNA]</scope>
</reference>
<keyword evidence="2" id="KW-1185">Reference proteome</keyword>
<dbReference type="WBParaSite" id="SBAD_0000955901-mRNA-1">
    <property type="protein sequence ID" value="SBAD_0000955901-mRNA-1"/>
    <property type="gene ID" value="SBAD_0000955901"/>
</dbReference>
<protein>
    <submittedName>
        <fullName evidence="3">Cytosolic carboxypeptidase 1</fullName>
    </submittedName>
</protein>
<gene>
    <name evidence="1" type="ORF">SBAD_LOCUS9228</name>
</gene>
<dbReference type="SUPFAM" id="SSF48371">
    <property type="entry name" value="ARM repeat"/>
    <property type="match status" value="1"/>
</dbReference>
<dbReference type="Proteomes" id="UP000270296">
    <property type="component" value="Unassembled WGS sequence"/>
</dbReference>
<reference evidence="3" key="1">
    <citation type="submission" date="2016-06" db="UniProtKB">
        <authorList>
            <consortium name="WormBaseParasite"/>
        </authorList>
    </citation>
    <scope>IDENTIFICATION</scope>
</reference>
<sequence>MKRIADLDGITFMANSLRKFIAAESLNHEVIESLIYACLLIGGIDKKFCVKMRLVGLLPKLASALCKAGPPPVSCLIDLLIALCHSARNAMAFTKNENLVAYLLNCIVQGLEDKSESIRKCTELVYYLSKPKKTRLLLINADAVPVILNVFEEFFRHRQEHSSLMVSLAALGILRLLTAKNSGRKKLIAANGLPIFQAAVTECIEQDQTPSLLTSELHYAVSTICLRCVPAVALPLPSTDHVISLDLPTKSYVRLVTADDASDSEEDMHIETAIMTDVEDEVSALGDAKVPRVKLAEGDRRLYQAICIEFYMGATRCSQVHVPPSSASFVDDLDFDTIHDGMDRPSCNSTLKRCRSFPCKLDFLSTRQNQSAFLAPKKPHYSFTGCADSYDWEDYAAQVLTTKSIIPFTSVPFPEFYDSYPDLCHQRQKFYPSALLERVFPLLERIRNPSFPAVVVYDFDQLVNGQNSLIESIQPMLNDDIFKIGRPDKTTSSLVFDSRFESGNLRKVIQVNL</sequence>